<sequence length="189" mass="22193">MNKILLGLIIILMITSCNQKYEIKEEVIQEIASLKTDEQKRFFLEEIYKKDQQTRKDVTAIEVKYGYDSKEGKEAMLKAMKDDASNLKKIELYLEKYGYPSIAKHGERATRAPYIVIHHSGTIETKNKYFDYLYKAYKSGDLNPGSFSFYLERLHRMKFGKRFTLPNPYREEQLIDSLIKRLNLGLPSE</sequence>
<organism evidence="1 2">
    <name type="scientific">Aquimarina rubra</name>
    <dbReference type="NCBI Taxonomy" id="1920033"/>
    <lineage>
        <taxon>Bacteria</taxon>
        <taxon>Pseudomonadati</taxon>
        <taxon>Bacteroidota</taxon>
        <taxon>Flavobacteriia</taxon>
        <taxon>Flavobacteriales</taxon>
        <taxon>Flavobacteriaceae</taxon>
        <taxon>Aquimarina</taxon>
    </lineage>
</organism>
<comment type="caution">
    <text evidence="1">The sequence shown here is derived from an EMBL/GenBank/DDBJ whole genome shotgun (WGS) entry which is preliminary data.</text>
</comment>
<evidence type="ECO:0008006" key="3">
    <source>
        <dbReference type="Google" id="ProtNLM"/>
    </source>
</evidence>
<name>A0ABW5LHI3_9FLAO</name>
<proteinExistence type="predicted"/>
<dbReference type="PROSITE" id="PS51257">
    <property type="entry name" value="PROKAR_LIPOPROTEIN"/>
    <property type="match status" value="1"/>
</dbReference>
<dbReference type="EMBL" id="JBHULE010000019">
    <property type="protein sequence ID" value="MFD2563837.1"/>
    <property type="molecule type" value="Genomic_DNA"/>
</dbReference>
<accession>A0ABW5LHI3</accession>
<reference evidence="2" key="1">
    <citation type="journal article" date="2019" name="Int. J. Syst. Evol. Microbiol.">
        <title>The Global Catalogue of Microorganisms (GCM) 10K type strain sequencing project: providing services to taxonomists for standard genome sequencing and annotation.</title>
        <authorList>
            <consortium name="The Broad Institute Genomics Platform"/>
            <consortium name="The Broad Institute Genome Sequencing Center for Infectious Disease"/>
            <person name="Wu L."/>
            <person name="Ma J."/>
        </authorList>
    </citation>
    <scope>NUCLEOTIDE SEQUENCE [LARGE SCALE GENOMIC DNA]</scope>
    <source>
        <strain evidence="2">KCTC 52274</strain>
    </source>
</reference>
<gene>
    <name evidence="1" type="ORF">ACFSR1_14245</name>
</gene>
<dbReference type="Proteomes" id="UP001597319">
    <property type="component" value="Unassembled WGS sequence"/>
</dbReference>
<evidence type="ECO:0000313" key="2">
    <source>
        <dbReference type="Proteomes" id="UP001597319"/>
    </source>
</evidence>
<protein>
    <recommendedName>
        <fullName evidence="3">Lipoprotein</fullName>
    </recommendedName>
</protein>
<evidence type="ECO:0000313" key="1">
    <source>
        <dbReference type="EMBL" id="MFD2563837.1"/>
    </source>
</evidence>
<keyword evidence="2" id="KW-1185">Reference proteome</keyword>
<dbReference type="RefSeq" id="WP_378293601.1">
    <property type="nucleotide sequence ID" value="NZ_JBHULE010000019.1"/>
</dbReference>